<dbReference type="Proteomes" id="UP000824120">
    <property type="component" value="Chromosome 7"/>
</dbReference>
<evidence type="ECO:0000313" key="2">
    <source>
        <dbReference type="EMBL" id="KAG5594079.1"/>
    </source>
</evidence>
<dbReference type="AlphaFoldDB" id="A0A9J5Y2I7"/>
<dbReference type="EMBL" id="JACXVP010000007">
    <property type="protein sequence ID" value="KAG5594079.1"/>
    <property type="molecule type" value="Genomic_DNA"/>
</dbReference>
<feature type="compositionally biased region" description="Basic residues" evidence="1">
    <location>
        <begin position="1"/>
        <end position="14"/>
    </location>
</feature>
<evidence type="ECO:0000256" key="1">
    <source>
        <dbReference type="SAM" id="MobiDB-lite"/>
    </source>
</evidence>
<accession>A0A9J5Y2I7</accession>
<keyword evidence="3" id="KW-1185">Reference proteome</keyword>
<reference evidence="2 3" key="1">
    <citation type="submission" date="2020-09" db="EMBL/GenBank/DDBJ databases">
        <title>De no assembly of potato wild relative species, Solanum commersonii.</title>
        <authorList>
            <person name="Cho K."/>
        </authorList>
    </citation>
    <scope>NUCLEOTIDE SEQUENCE [LARGE SCALE GENOMIC DNA]</scope>
    <source>
        <strain evidence="2">LZ3.2</strain>
        <tissue evidence="2">Leaf</tissue>
    </source>
</reference>
<protein>
    <submittedName>
        <fullName evidence="2">Uncharacterized protein</fullName>
    </submittedName>
</protein>
<comment type="caution">
    <text evidence="2">The sequence shown here is derived from an EMBL/GenBank/DDBJ whole genome shotgun (WGS) entry which is preliminary data.</text>
</comment>
<sequence length="114" mass="12069">MVTGIRRGRGRSRNKGGSEPAAWRAAASSSNQLPGDWRSCQRAAASSWRESSEQPATLAAAATTRNSSSQASMAAALTGKDTGQQQEATRPPAASKVLNSKFKTLKSRHGREIN</sequence>
<organism evidence="2 3">
    <name type="scientific">Solanum commersonii</name>
    <name type="common">Commerson's wild potato</name>
    <name type="synonym">Commerson's nightshade</name>
    <dbReference type="NCBI Taxonomy" id="4109"/>
    <lineage>
        <taxon>Eukaryota</taxon>
        <taxon>Viridiplantae</taxon>
        <taxon>Streptophyta</taxon>
        <taxon>Embryophyta</taxon>
        <taxon>Tracheophyta</taxon>
        <taxon>Spermatophyta</taxon>
        <taxon>Magnoliopsida</taxon>
        <taxon>eudicotyledons</taxon>
        <taxon>Gunneridae</taxon>
        <taxon>Pentapetalae</taxon>
        <taxon>asterids</taxon>
        <taxon>lamiids</taxon>
        <taxon>Solanales</taxon>
        <taxon>Solanaceae</taxon>
        <taxon>Solanoideae</taxon>
        <taxon>Solaneae</taxon>
        <taxon>Solanum</taxon>
    </lineage>
</organism>
<feature type="region of interest" description="Disordered" evidence="1">
    <location>
        <begin position="1"/>
        <end position="114"/>
    </location>
</feature>
<evidence type="ECO:0000313" key="3">
    <source>
        <dbReference type="Proteomes" id="UP000824120"/>
    </source>
</evidence>
<proteinExistence type="predicted"/>
<feature type="compositionally biased region" description="Basic residues" evidence="1">
    <location>
        <begin position="103"/>
        <end position="114"/>
    </location>
</feature>
<name>A0A9J5Y2I7_SOLCO</name>
<feature type="compositionally biased region" description="Polar residues" evidence="1">
    <location>
        <begin position="63"/>
        <end position="72"/>
    </location>
</feature>
<gene>
    <name evidence="2" type="ORF">H5410_035311</name>
</gene>